<dbReference type="GO" id="GO:0050291">
    <property type="term" value="F:sphingosine N-acyltransferase activity"/>
    <property type="evidence" value="ECO:0007669"/>
    <property type="project" value="InterPro"/>
</dbReference>
<gene>
    <name evidence="3" type="ORF">CIB84_002942</name>
</gene>
<evidence type="ECO:0000256" key="1">
    <source>
        <dbReference type="SAM" id="MobiDB-lite"/>
    </source>
</evidence>
<dbReference type="GO" id="GO:0046513">
    <property type="term" value="P:ceramide biosynthetic process"/>
    <property type="evidence" value="ECO:0007669"/>
    <property type="project" value="InterPro"/>
</dbReference>
<keyword evidence="2" id="KW-1133">Transmembrane helix</keyword>
<accession>A0A2P4TAC0</accession>
<feature type="region of interest" description="Disordered" evidence="1">
    <location>
        <begin position="63"/>
        <end position="117"/>
    </location>
</feature>
<dbReference type="EMBL" id="PPHD01003830">
    <property type="protein sequence ID" value="POI33307.1"/>
    <property type="molecule type" value="Genomic_DNA"/>
</dbReference>
<dbReference type="PANTHER" id="PTHR12560">
    <property type="entry name" value="LONGEVITY ASSURANCE FACTOR 1 LAG1"/>
    <property type="match status" value="1"/>
</dbReference>
<reference evidence="3 4" key="1">
    <citation type="submission" date="2018-01" db="EMBL/GenBank/DDBJ databases">
        <title>Comparison of the Chinese Bamboo Partridge and Red Junglefowl genome sequences highlights the importance of demography in genome evolution.</title>
        <authorList>
            <person name="Tiley G.P."/>
            <person name="Kimball R.T."/>
            <person name="Braun E.L."/>
            <person name="Burleigh J.G."/>
        </authorList>
    </citation>
    <scope>NUCLEOTIDE SEQUENCE [LARGE SCALE GENOMIC DNA]</scope>
    <source>
        <strain evidence="3">RTK389</strain>
        <tissue evidence="3">Blood</tissue>
    </source>
</reference>
<dbReference type="PANTHER" id="PTHR12560:SF43">
    <property type="entry name" value="CERAMIDE SYNTHASE 6"/>
    <property type="match status" value="1"/>
</dbReference>
<proteinExistence type="predicted"/>
<feature type="transmembrane region" description="Helical" evidence="2">
    <location>
        <begin position="29"/>
        <end position="53"/>
    </location>
</feature>
<dbReference type="Proteomes" id="UP000237246">
    <property type="component" value="Unassembled WGS sequence"/>
</dbReference>
<keyword evidence="4" id="KW-1185">Reference proteome</keyword>
<feature type="compositionally biased region" description="Low complexity" evidence="1">
    <location>
        <begin position="104"/>
        <end position="117"/>
    </location>
</feature>
<keyword evidence="2" id="KW-0472">Membrane</keyword>
<evidence type="ECO:0008006" key="5">
    <source>
        <dbReference type="Google" id="ProtNLM"/>
    </source>
</evidence>
<dbReference type="GO" id="GO:0016020">
    <property type="term" value="C:membrane"/>
    <property type="evidence" value="ECO:0007669"/>
    <property type="project" value="GOC"/>
</dbReference>
<dbReference type="AlphaFoldDB" id="A0A2P4TAC0"/>
<organism evidence="3 4">
    <name type="scientific">Bambusicola thoracicus</name>
    <name type="common">Chinese bamboo-partridge</name>
    <name type="synonym">Perdix thoracica</name>
    <dbReference type="NCBI Taxonomy" id="9083"/>
    <lineage>
        <taxon>Eukaryota</taxon>
        <taxon>Metazoa</taxon>
        <taxon>Chordata</taxon>
        <taxon>Craniata</taxon>
        <taxon>Vertebrata</taxon>
        <taxon>Euteleostomi</taxon>
        <taxon>Archelosauria</taxon>
        <taxon>Archosauria</taxon>
        <taxon>Dinosauria</taxon>
        <taxon>Saurischia</taxon>
        <taxon>Theropoda</taxon>
        <taxon>Coelurosauria</taxon>
        <taxon>Aves</taxon>
        <taxon>Neognathae</taxon>
        <taxon>Galloanserae</taxon>
        <taxon>Galliformes</taxon>
        <taxon>Phasianidae</taxon>
        <taxon>Perdicinae</taxon>
        <taxon>Bambusicola</taxon>
    </lineage>
</organism>
<evidence type="ECO:0000313" key="3">
    <source>
        <dbReference type="EMBL" id="POI33307.1"/>
    </source>
</evidence>
<evidence type="ECO:0000256" key="2">
    <source>
        <dbReference type="SAM" id="Phobius"/>
    </source>
</evidence>
<comment type="caution">
    <text evidence="3">The sequence shown here is derived from an EMBL/GenBank/DDBJ whole genome shotgun (WGS) entry which is preliminary data.</text>
</comment>
<keyword evidence="2" id="KW-0812">Transmembrane</keyword>
<sequence length="117" mass="12975">MEIVIFTLVAARILNTTLFELYEALGNFPALWVFNVLLVVLQILHYFWSYLIIKAAYKAISKGKVTKDDRSDIESSSDEEETVPRSKTLHSTITTNGTGGANGTNGYLTGNTCSEEH</sequence>
<dbReference type="InterPro" id="IPR016439">
    <property type="entry name" value="Lag1/Lac1-like"/>
</dbReference>
<evidence type="ECO:0000313" key="4">
    <source>
        <dbReference type="Proteomes" id="UP000237246"/>
    </source>
</evidence>
<dbReference type="OrthoDB" id="9367743at2759"/>
<name>A0A2P4TAC0_BAMTH</name>
<protein>
    <recommendedName>
        <fullName evidence="5">TLC domain-containing protein</fullName>
    </recommendedName>
</protein>